<dbReference type="GO" id="GO:0030335">
    <property type="term" value="P:positive regulation of cell migration"/>
    <property type="evidence" value="ECO:0007669"/>
    <property type="project" value="TreeGrafter"/>
</dbReference>
<dbReference type="Proteomes" id="UP000887577">
    <property type="component" value="Unplaced"/>
</dbReference>
<dbReference type="Gene3D" id="3.30.1680.10">
    <property type="entry name" value="ligand-binding face of the semaphorins, domain 2"/>
    <property type="match status" value="1"/>
</dbReference>
<dbReference type="Pfam" id="PF01437">
    <property type="entry name" value="PSI"/>
    <property type="match status" value="1"/>
</dbReference>
<evidence type="ECO:0000256" key="14">
    <source>
        <dbReference type="SAM" id="Phobius"/>
    </source>
</evidence>
<evidence type="ECO:0000259" key="15">
    <source>
        <dbReference type="PROSITE" id="PS51004"/>
    </source>
</evidence>
<dbReference type="Gene3D" id="2.130.10.10">
    <property type="entry name" value="YVTN repeat-like/Quinoprotein amine dehydrogenase"/>
    <property type="match status" value="1"/>
</dbReference>
<proteinExistence type="inferred from homology"/>
<dbReference type="InterPro" id="IPR036186">
    <property type="entry name" value="Serpin_sf"/>
</dbReference>
<keyword evidence="6" id="KW-0524">Neurogenesis</keyword>
<protein>
    <recommendedName>
        <fullName evidence="11">Semaphorin-1A</fullName>
    </recommendedName>
</protein>
<keyword evidence="10" id="KW-0325">Glycoprotein</keyword>
<evidence type="ECO:0000256" key="4">
    <source>
        <dbReference type="ARBA" id="ARBA00022692"/>
    </source>
</evidence>
<comment type="similarity">
    <text evidence="2">Belongs to the semaphorin family.</text>
</comment>
<evidence type="ECO:0000256" key="13">
    <source>
        <dbReference type="SAM" id="MobiDB-lite"/>
    </source>
</evidence>
<keyword evidence="3" id="KW-0217">Developmental protein</keyword>
<dbReference type="FunFam" id="3.30.1680.10:FF:000016">
    <property type="entry name" value="Putative Semaphorin-6B"/>
    <property type="match status" value="1"/>
</dbReference>
<keyword evidence="5" id="KW-0221">Differentiation</keyword>
<comment type="subcellular location">
    <subcellularLocation>
        <location evidence="1">Membrane</location>
    </subcellularLocation>
</comment>
<keyword evidence="4 14" id="KW-0812">Transmembrane</keyword>
<organism evidence="16 17">
    <name type="scientific">Panagrolaimus superbus</name>
    <dbReference type="NCBI Taxonomy" id="310955"/>
    <lineage>
        <taxon>Eukaryota</taxon>
        <taxon>Metazoa</taxon>
        <taxon>Ecdysozoa</taxon>
        <taxon>Nematoda</taxon>
        <taxon>Chromadorea</taxon>
        <taxon>Rhabditida</taxon>
        <taxon>Tylenchina</taxon>
        <taxon>Panagrolaimomorpha</taxon>
        <taxon>Panagrolaimoidea</taxon>
        <taxon>Panagrolaimidae</taxon>
        <taxon>Panagrolaimus</taxon>
    </lineage>
</organism>
<keyword evidence="8 14" id="KW-0472">Membrane</keyword>
<keyword evidence="7 14" id="KW-1133">Transmembrane helix</keyword>
<evidence type="ECO:0000256" key="6">
    <source>
        <dbReference type="ARBA" id="ARBA00022902"/>
    </source>
</evidence>
<feature type="transmembrane region" description="Helical" evidence="14">
    <location>
        <begin position="348"/>
        <end position="368"/>
    </location>
</feature>
<dbReference type="SUPFAM" id="SSF103575">
    <property type="entry name" value="Plexin repeat"/>
    <property type="match status" value="1"/>
</dbReference>
<dbReference type="WBParaSite" id="PSU_v2.g15436.t1">
    <property type="protein sequence ID" value="PSU_v2.g15436.t1"/>
    <property type="gene ID" value="PSU_v2.g15436"/>
</dbReference>
<evidence type="ECO:0000256" key="10">
    <source>
        <dbReference type="ARBA" id="ARBA00023180"/>
    </source>
</evidence>
<feature type="compositionally biased region" description="Basic and acidic residues" evidence="13">
    <location>
        <begin position="126"/>
        <end position="137"/>
    </location>
</feature>
<keyword evidence="9" id="KW-1015">Disulfide bond</keyword>
<dbReference type="InterPro" id="IPR015943">
    <property type="entry name" value="WD40/YVTN_repeat-like_dom_sf"/>
</dbReference>
<evidence type="ECO:0000256" key="8">
    <source>
        <dbReference type="ARBA" id="ARBA00023136"/>
    </source>
</evidence>
<evidence type="ECO:0000256" key="5">
    <source>
        <dbReference type="ARBA" id="ARBA00022782"/>
    </source>
</evidence>
<dbReference type="InterPro" id="IPR002165">
    <property type="entry name" value="Plexin_repeat"/>
</dbReference>
<feature type="region of interest" description="Disordered" evidence="13">
    <location>
        <begin position="112"/>
        <end position="137"/>
    </location>
</feature>
<dbReference type="AlphaFoldDB" id="A0A914Y5F6"/>
<evidence type="ECO:0000256" key="9">
    <source>
        <dbReference type="ARBA" id="ARBA00023157"/>
    </source>
</evidence>
<evidence type="ECO:0000256" key="1">
    <source>
        <dbReference type="ARBA" id="ARBA00004370"/>
    </source>
</evidence>
<dbReference type="GO" id="GO:0045499">
    <property type="term" value="F:chemorepellent activity"/>
    <property type="evidence" value="ECO:0007669"/>
    <property type="project" value="TreeGrafter"/>
</dbReference>
<evidence type="ECO:0000256" key="12">
    <source>
        <dbReference type="PROSITE-ProRule" id="PRU00352"/>
    </source>
</evidence>
<accession>A0A914Y5F6</accession>
<dbReference type="Pfam" id="PF01403">
    <property type="entry name" value="Sema"/>
    <property type="match status" value="1"/>
</dbReference>
<evidence type="ECO:0000256" key="2">
    <source>
        <dbReference type="ARBA" id="ARBA00009492"/>
    </source>
</evidence>
<dbReference type="InterPro" id="IPR016201">
    <property type="entry name" value="PSI"/>
</dbReference>
<dbReference type="GO" id="GO:0007411">
    <property type="term" value="P:axon guidance"/>
    <property type="evidence" value="ECO:0007669"/>
    <property type="project" value="TreeGrafter"/>
</dbReference>
<dbReference type="GO" id="GO:0030215">
    <property type="term" value="F:semaphorin receptor binding"/>
    <property type="evidence" value="ECO:0007669"/>
    <property type="project" value="InterPro"/>
</dbReference>
<keyword evidence="16" id="KW-1185">Reference proteome</keyword>
<evidence type="ECO:0000256" key="3">
    <source>
        <dbReference type="ARBA" id="ARBA00022473"/>
    </source>
</evidence>
<evidence type="ECO:0000313" key="16">
    <source>
        <dbReference type="Proteomes" id="UP000887577"/>
    </source>
</evidence>
<evidence type="ECO:0000256" key="11">
    <source>
        <dbReference type="ARBA" id="ARBA00074143"/>
    </source>
</evidence>
<evidence type="ECO:0000256" key="7">
    <source>
        <dbReference type="ARBA" id="ARBA00022989"/>
    </source>
</evidence>
<dbReference type="PANTHER" id="PTHR11036">
    <property type="entry name" value="SEMAPHORIN"/>
    <property type="match status" value="1"/>
</dbReference>
<dbReference type="InterPro" id="IPR023796">
    <property type="entry name" value="Serpin_dom"/>
</dbReference>
<dbReference type="SMART" id="SM00423">
    <property type="entry name" value="PSI"/>
    <property type="match status" value="1"/>
</dbReference>
<feature type="compositionally biased region" description="Polar residues" evidence="13">
    <location>
        <begin position="112"/>
        <end position="125"/>
    </location>
</feature>
<name>A0A914Y5F6_9BILA</name>
<dbReference type="PROSITE" id="PS51004">
    <property type="entry name" value="SEMA"/>
    <property type="match status" value="1"/>
</dbReference>
<evidence type="ECO:0000313" key="17">
    <source>
        <dbReference type="WBParaSite" id="PSU_v2.g15436.t1"/>
    </source>
</evidence>
<dbReference type="GO" id="GO:0005886">
    <property type="term" value="C:plasma membrane"/>
    <property type="evidence" value="ECO:0007669"/>
    <property type="project" value="TreeGrafter"/>
</dbReference>
<sequence length="398" mass="43133">MCESIISGQADFALNLIREIGANESAVISPISISFALGMTLLGAKGNTAKEIQDSIAKESISEPIPQSDGDAIVYAVFSTSRSAVLMNAVCAFKMSAIDRVFNHGNFKTQRSVSSYSNQKSQNFRGNERPGKCPKDSRSLGDISFILKNPLMSDLINAIDQPLLVEGPSKPDLTKIIAIGGVKAVERNQTYDIMYVGRNDGKVIKLIKAPQGDSVVIESVAVFDNPPTGIQALRPLFESNEMVVVGSDRVAKIPLFHCDKQTSCSRCVALRDPHCAWDTENLVCIHSNDWNFGSFVQNIVKGMSSQCPESVGDIEGYAINAAPAMDSTKEFRQLLDEAEDDGFSVTTIAMIIICAVLMATGLGFLIGYRISKWRFLSEIQTAHSSGFIFNGTNGPKNV</sequence>
<feature type="domain" description="Sema" evidence="15">
    <location>
        <begin position="1"/>
        <end position="255"/>
    </location>
</feature>
<dbReference type="SUPFAM" id="SSF56574">
    <property type="entry name" value="Serpins"/>
    <property type="match status" value="1"/>
</dbReference>
<dbReference type="GO" id="GO:0071526">
    <property type="term" value="P:semaphorin-plexin signaling pathway"/>
    <property type="evidence" value="ECO:0007669"/>
    <property type="project" value="TreeGrafter"/>
</dbReference>
<dbReference type="SUPFAM" id="SSF101912">
    <property type="entry name" value="Sema domain"/>
    <property type="match status" value="1"/>
</dbReference>
<dbReference type="PANTHER" id="PTHR11036:SF127">
    <property type="entry name" value="SEMAPHORIN-1A"/>
    <property type="match status" value="1"/>
</dbReference>
<reference evidence="17" key="1">
    <citation type="submission" date="2022-11" db="UniProtKB">
        <authorList>
            <consortium name="WormBaseParasite"/>
        </authorList>
    </citation>
    <scope>IDENTIFICATION</scope>
</reference>
<dbReference type="InterPro" id="IPR027231">
    <property type="entry name" value="Semaphorin"/>
</dbReference>
<dbReference type="Pfam" id="PF00079">
    <property type="entry name" value="Serpin"/>
    <property type="match status" value="1"/>
</dbReference>
<dbReference type="InterPro" id="IPR001627">
    <property type="entry name" value="Semap_dom"/>
</dbReference>
<dbReference type="InterPro" id="IPR036352">
    <property type="entry name" value="Semap_dom_sf"/>
</dbReference>
<comment type="caution">
    <text evidence="12">Lacks conserved residue(s) required for the propagation of feature annotation.</text>
</comment>